<evidence type="ECO:0000259" key="2">
    <source>
        <dbReference type="SMART" id="SM00148"/>
    </source>
</evidence>
<keyword evidence="4" id="KW-1185">Reference proteome</keyword>
<dbReference type="SMART" id="SM00148">
    <property type="entry name" value="PLCXc"/>
    <property type="match status" value="1"/>
</dbReference>
<proteinExistence type="predicted"/>
<evidence type="ECO:0000313" key="4">
    <source>
        <dbReference type="Proteomes" id="UP001610728"/>
    </source>
</evidence>
<dbReference type="GeneID" id="98120917"/>
<feature type="domain" description="Phosphatidylinositol-specific phospholipase C X" evidence="2">
    <location>
        <begin position="51"/>
        <end position="196"/>
    </location>
</feature>
<dbReference type="SUPFAM" id="SSF51695">
    <property type="entry name" value="PLC-like phosphodiesterases"/>
    <property type="match status" value="1"/>
</dbReference>
<dbReference type="Pfam" id="PF00388">
    <property type="entry name" value="PI-PLC-X"/>
    <property type="match status" value="1"/>
</dbReference>
<comment type="caution">
    <text evidence="3">The sequence shown here is derived from an EMBL/GenBank/DDBJ whole genome shotgun (WGS) entry which is preliminary data.</text>
</comment>
<keyword evidence="1" id="KW-0732">Signal</keyword>
<dbReference type="InterPro" id="IPR017946">
    <property type="entry name" value="PLC-like_Pdiesterase_TIM-brl"/>
</dbReference>
<sequence length="333" mass="37198">MRFSFFAILTTLALTRAGTLGGIEDPWSFDMTSSGKRNIDWMDMIADKVLLSQLSIPGTHGSMTDRLSDSQDRRQNMPLFAQLGSGIRYFEVTCQYMAAGYLRVYHGEIDTLYILRTVLNEMSIFLDEHPRETIILRIQENNIHSNIEKFISHFNKFITPDNGHSFTKRVYYKPDDGISTVPTLSEVRGKILILQDFPTSPAGLHGLPWDSPSVSNYNPGMSGTYFSALKWTGVLANIKHMDSSSSNKLHITHTSATDNTSPISVAAGTTYNAGMNRRLGEYLEQNAVKKIGVIAMDFPGQNLIDHIVKLNNDYRVADDDLITDHEVPPAESG</sequence>
<feature type="signal peptide" evidence="1">
    <location>
        <begin position="1"/>
        <end position="17"/>
    </location>
</feature>
<dbReference type="InterPro" id="IPR051057">
    <property type="entry name" value="PI-PLC_domain"/>
</dbReference>
<dbReference type="PANTHER" id="PTHR13593:SF113">
    <property type="entry name" value="SI:DKEY-266F7.9"/>
    <property type="match status" value="1"/>
</dbReference>
<feature type="chain" id="PRO_5045359927" evidence="1">
    <location>
        <begin position="18"/>
        <end position="333"/>
    </location>
</feature>
<dbReference type="PANTHER" id="PTHR13593">
    <property type="match status" value="1"/>
</dbReference>
<dbReference type="EMBL" id="JABSNW010000008">
    <property type="protein sequence ID" value="KAL2885231.1"/>
    <property type="molecule type" value="Genomic_DNA"/>
</dbReference>
<reference evidence="3 4" key="1">
    <citation type="submission" date="2020-05" db="EMBL/GenBank/DDBJ databases">
        <title>Ceratocystis lukuohia genome.</title>
        <authorList>
            <person name="Harrington T.C."/>
            <person name="Kim K."/>
            <person name="Mayers C.G."/>
        </authorList>
    </citation>
    <scope>NUCLEOTIDE SEQUENCE [LARGE SCALE GENOMIC DNA]</scope>
    <source>
        <strain evidence="3 4">C4212</strain>
    </source>
</reference>
<dbReference type="Gene3D" id="3.20.20.190">
    <property type="entry name" value="Phosphatidylinositol (PI) phosphodiesterase"/>
    <property type="match status" value="1"/>
</dbReference>
<gene>
    <name evidence="3" type="ORF">HOO65_080181</name>
</gene>
<protein>
    <submittedName>
        <fullName evidence="3">1-phosphatidylinositol phosphodiesterase</fullName>
    </submittedName>
</protein>
<dbReference type="PROSITE" id="PS50007">
    <property type="entry name" value="PIPLC_X_DOMAIN"/>
    <property type="match status" value="1"/>
</dbReference>
<name>A0ABR4MAD5_9PEZI</name>
<dbReference type="InterPro" id="IPR000909">
    <property type="entry name" value="PLipase_C_PInositol-sp_X_dom"/>
</dbReference>
<evidence type="ECO:0000256" key="1">
    <source>
        <dbReference type="SAM" id="SignalP"/>
    </source>
</evidence>
<dbReference type="RefSeq" id="XP_070856411.1">
    <property type="nucleotide sequence ID" value="XM_071001499.1"/>
</dbReference>
<evidence type="ECO:0000313" key="3">
    <source>
        <dbReference type="EMBL" id="KAL2885231.1"/>
    </source>
</evidence>
<accession>A0ABR4MAD5</accession>
<dbReference type="Proteomes" id="UP001610728">
    <property type="component" value="Unassembled WGS sequence"/>
</dbReference>
<organism evidence="3 4">
    <name type="scientific">Ceratocystis lukuohia</name>
    <dbReference type="NCBI Taxonomy" id="2019550"/>
    <lineage>
        <taxon>Eukaryota</taxon>
        <taxon>Fungi</taxon>
        <taxon>Dikarya</taxon>
        <taxon>Ascomycota</taxon>
        <taxon>Pezizomycotina</taxon>
        <taxon>Sordariomycetes</taxon>
        <taxon>Hypocreomycetidae</taxon>
        <taxon>Microascales</taxon>
        <taxon>Ceratocystidaceae</taxon>
        <taxon>Ceratocystis</taxon>
    </lineage>
</organism>